<accession>A0A3L5TRU9</accession>
<dbReference type="Proteomes" id="UP000266721">
    <property type="component" value="Unassembled WGS sequence"/>
</dbReference>
<gene>
    <name evidence="1" type="ORF">AM593_10036</name>
</gene>
<evidence type="ECO:0000313" key="2">
    <source>
        <dbReference type="Proteomes" id="UP000266721"/>
    </source>
</evidence>
<feature type="non-terminal residue" evidence="1">
    <location>
        <position position="1"/>
    </location>
</feature>
<sequence length="117" mass="13153">LTCDGVDVITNCSDHCQKYSSKDPVPAVIQTTGKDICRCSEDENIPEEIVPTQDTENCTHLIMKFCKYTTMLPSNHVEKMIDKNTAVQGSVYIAIMYKCIPIVRKDGNSQTLEYNTE</sequence>
<organism evidence="1 2">
    <name type="scientific">Mytilus galloprovincialis</name>
    <name type="common">Mediterranean mussel</name>
    <dbReference type="NCBI Taxonomy" id="29158"/>
    <lineage>
        <taxon>Eukaryota</taxon>
        <taxon>Metazoa</taxon>
        <taxon>Spiralia</taxon>
        <taxon>Lophotrochozoa</taxon>
        <taxon>Mollusca</taxon>
        <taxon>Bivalvia</taxon>
        <taxon>Autobranchia</taxon>
        <taxon>Pteriomorphia</taxon>
        <taxon>Mytilida</taxon>
        <taxon>Mytiloidea</taxon>
        <taxon>Mytilidae</taxon>
        <taxon>Mytilinae</taxon>
        <taxon>Mytilus</taxon>
    </lineage>
</organism>
<protein>
    <submittedName>
        <fullName evidence="1">Uncharacterized protein</fullName>
    </submittedName>
</protein>
<keyword evidence="2" id="KW-1185">Reference proteome</keyword>
<comment type="caution">
    <text evidence="1">The sequence shown here is derived from an EMBL/GenBank/DDBJ whole genome shotgun (WGS) entry which is preliminary data.</text>
</comment>
<evidence type="ECO:0000313" key="1">
    <source>
        <dbReference type="EMBL" id="OPL32622.1"/>
    </source>
</evidence>
<dbReference type="EMBL" id="KV588066">
    <property type="protein sequence ID" value="OPL32622.1"/>
    <property type="molecule type" value="Genomic_DNA"/>
</dbReference>
<dbReference type="AlphaFoldDB" id="A0A3L5TRU9"/>
<proteinExistence type="predicted"/>
<reference evidence="1 2" key="1">
    <citation type="journal article" date="2016" name="PLoS ONE">
        <title>A First Insight into the Genome of the Filter-Feeder Mussel Mytilus galloprovincialis.</title>
        <authorList>
            <person name="Murgarella M."/>
            <person name="Puiu D."/>
            <person name="Novoa B."/>
            <person name="Figueras A."/>
            <person name="Posada D."/>
            <person name="Canchaya C."/>
        </authorList>
    </citation>
    <scope>NUCLEOTIDE SEQUENCE [LARGE SCALE GENOMIC DNA]</scope>
    <source>
        <tissue evidence="1">Muscle</tissue>
    </source>
</reference>
<name>A0A3L5TRU9_MYTGA</name>